<evidence type="ECO:0000256" key="1">
    <source>
        <dbReference type="SAM" id="MobiDB-lite"/>
    </source>
</evidence>
<feature type="compositionally biased region" description="Low complexity" evidence="1">
    <location>
        <begin position="15"/>
        <end position="24"/>
    </location>
</feature>
<evidence type="ECO:0000313" key="3">
    <source>
        <dbReference type="Proteomes" id="UP000191285"/>
    </source>
</evidence>
<comment type="caution">
    <text evidence="2">The sequence shown here is derived from an EMBL/GenBank/DDBJ whole genome shotgun (WGS) entry which is preliminary data.</text>
</comment>
<evidence type="ECO:0000313" key="2">
    <source>
        <dbReference type="EMBL" id="OQE17199.1"/>
    </source>
</evidence>
<feature type="region of interest" description="Disordered" evidence="1">
    <location>
        <begin position="1"/>
        <end position="80"/>
    </location>
</feature>
<dbReference type="OrthoDB" id="4312454at2759"/>
<protein>
    <submittedName>
        <fullName evidence="2">Uncharacterized protein</fullName>
    </submittedName>
</protein>
<accession>A0A1V6SU61</accession>
<proteinExistence type="predicted"/>
<feature type="compositionally biased region" description="Low complexity" evidence="1">
    <location>
        <begin position="71"/>
        <end position="80"/>
    </location>
</feature>
<organism evidence="2 3">
    <name type="scientific">Penicillium steckii</name>
    <dbReference type="NCBI Taxonomy" id="303698"/>
    <lineage>
        <taxon>Eukaryota</taxon>
        <taxon>Fungi</taxon>
        <taxon>Dikarya</taxon>
        <taxon>Ascomycota</taxon>
        <taxon>Pezizomycotina</taxon>
        <taxon>Eurotiomycetes</taxon>
        <taxon>Eurotiomycetidae</taxon>
        <taxon>Eurotiales</taxon>
        <taxon>Aspergillaceae</taxon>
        <taxon>Penicillium</taxon>
    </lineage>
</organism>
<name>A0A1V6SU61_9EURO</name>
<dbReference type="EMBL" id="MLKD01000021">
    <property type="protein sequence ID" value="OQE17199.1"/>
    <property type="molecule type" value="Genomic_DNA"/>
</dbReference>
<dbReference type="Proteomes" id="UP000191285">
    <property type="component" value="Unassembled WGS sequence"/>
</dbReference>
<sequence length="80" mass="8631">MVAFPHVGAGPYGTSRQSSYSSSSDAPKLDAAQIENIFQQMGAPKEQAPATPSSSRSGWFSRQFNKKFSRRGSSSKSESK</sequence>
<feature type="compositionally biased region" description="Polar residues" evidence="1">
    <location>
        <begin position="50"/>
        <end position="63"/>
    </location>
</feature>
<keyword evidence="3" id="KW-1185">Reference proteome</keyword>
<gene>
    <name evidence="2" type="ORF">PENSTE_c021G07669</name>
</gene>
<reference evidence="3" key="1">
    <citation type="journal article" date="2017" name="Nat. Microbiol.">
        <title>Global analysis of biosynthetic gene clusters reveals vast potential of secondary metabolite production in Penicillium species.</title>
        <authorList>
            <person name="Nielsen J.C."/>
            <person name="Grijseels S."/>
            <person name="Prigent S."/>
            <person name="Ji B."/>
            <person name="Dainat J."/>
            <person name="Nielsen K.F."/>
            <person name="Frisvad J.C."/>
            <person name="Workman M."/>
            <person name="Nielsen J."/>
        </authorList>
    </citation>
    <scope>NUCLEOTIDE SEQUENCE [LARGE SCALE GENOMIC DNA]</scope>
    <source>
        <strain evidence="3">IBT 24891</strain>
    </source>
</reference>
<dbReference type="AlphaFoldDB" id="A0A1V6SU61"/>